<gene>
    <name evidence="2" type="ORF">ACFORO_24270</name>
</gene>
<dbReference type="PANTHER" id="PTHR43798">
    <property type="entry name" value="MONOACYLGLYCEROL LIPASE"/>
    <property type="match status" value="1"/>
</dbReference>
<keyword evidence="3" id="KW-1185">Reference proteome</keyword>
<comment type="caution">
    <text evidence="2">The sequence shown here is derived from an EMBL/GenBank/DDBJ whole genome shotgun (WGS) entry which is preliminary data.</text>
</comment>
<dbReference type="Pfam" id="PF12697">
    <property type="entry name" value="Abhydrolase_6"/>
    <property type="match status" value="1"/>
</dbReference>
<dbReference type="InterPro" id="IPR000073">
    <property type="entry name" value="AB_hydrolase_1"/>
</dbReference>
<dbReference type="GO" id="GO:0016787">
    <property type="term" value="F:hydrolase activity"/>
    <property type="evidence" value="ECO:0007669"/>
    <property type="project" value="UniProtKB-KW"/>
</dbReference>
<sequence>MKDLVCLHAAASGPATWDPLRPGLAELGFRLHTPALPGHRGGERLQSYPLTSFRDEVLRSLDGLARFTLAGHSLGAFVASTVAAEQPDRIERLVLEEMPVPPRDAGDLPPSRRRTALRALAFLRRKQFDPAMTRDVLAGLRAPQPEWWTGLASITAPTLILAGGPRSHLDQSRYALLEQALPEAKTVTIGVGHRIHSRAPDRWLSAVAEWLWYPR</sequence>
<accession>A0ABV7QNY6</accession>
<evidence type="ECO:0000313" key="3">
    <source>
        <dbReference type="Proteomes" id="UP001595764"/>
    </source>
</evidence>
<evidence type="ECO:0000313" key="2">
    <source>
        <dbReference type="EMBL" id="MFC3513308.1"/>
    </source>
</evidence>
<name>A0ABV7QNY6_9PSEU</name>
<evidence type="ECO:0000259" key="1">
    <source>
        <dbReference type="Pfam" id="PF12697"/>
    </source>
</evidence>
<keyword evidence="2" id="KW-0378">Hydrolase</keyword>
<dbReference type="Proteomes" id="UP001595764">
    <property type="component" value="Unassembled WGS sequence"/>
</dbReference>
<dbReference type="InterPro" id="IPR050266">
    <property type="entry name" value="AB_hydrolase_sf"/>
</dbReference>
<dbReference type="Gene3D" id="3.40.50.1820">
    <property type="entry name" value="alpha/beta hydrolase"/>
    <property type="match status" value="1"/>
</dbReference>
<dbReference type="RefSeq" id="WP_377875326.1">
    <property type="nucleotide sequence ID" value="NZ_JBHMAY010000079.1"/>
</dbReference>
<organism evidence="2 3">
    <name type="scientific">Amycolatopsis halotolerans</name>
    <dbReference type="NCBI Taxonomy" id="330083"/>
    <lineage>
        <taxon>Bacteria</taxon>
        <taxon>Bacillati</taxon>
        <taxon>Actinomycetota</taxon>
        <taxon>Actinomycetes</taxon>
        <taxon>Pseudonocardiales</taxon>
        <taxon>Pseudonocardiaceae</taxon>
        <taxon>Amycolatopsis</taxon>
    </lineage>
</organism>
<proteinExistence type="predicted"/>
<dbReference type="SUPFAM" id="SSF53474">
    <property type="entry name" value="alpha/beta-Hydrolases"/>
    <property type="match status" value="1"/>
</dbReference>
<dbReference type="InterPro" id="IPR029058">
    <property type="entry name" value="AB_hydrolase_fold"/>
</dbReference>
<feature type="domain" description="AB hydrolase-1" evidence="1">
    <location>
        <begin position="4"/>
        <end position="202"/>
    </location>
</feature>
<dbReference type="EMBL" id="JBHRWI010000028">
    <property type="protein sequence ID" value="MFC3513308.1"/>
    <property type="molecule type" value="Genomic_DNA"/>
</dbReference>
<protein>
    <submittedName>
        <fullName evidence="2">Alpha/beta fold hydrolase</fullName>
    </submittedName>
</protein>
<reference evidence="3" key="1">
    <citation type="journal article" date="2019" name="Int. J. Syst. Evol. Microbiol.">
        <title>The Global Catalogue of Microorganisms (GCM) 10K type strain sequencing project: providing services to taxonomists for standard genome sequencing and annotation.</title>
        <authorList>
            <consortium name="The Broad Institute Genomics Platform"/>
            <consortium name="The Broad Institute Genome Sequencing Center for Infectious Disease"/>
            <person name="Wu L."/>
            <person name="Ma J."/>
        </authorList>
    </citation>
    <scope>NUCLEOTIDE SEQUENCE [LARGE SCALE GENOMIC DNA]</scope>
    <source>
        <strain evidence="3">CGMCC 4.7682</strain>
    </source>
</reference>
<dbReference type="PANTHER" id="PTHR43798:SF33">
    <property type="entry name" value="HYDROLASE, PUTATIVE (AFU_ORTHOLOGUE AFUA_2G14860)-RELATED"/>
    <property type="match status" value="1"/>
</dbReference>